<evidence type="ECO:0000313" key="1">
    <source>
        <dbReference type="EMBL" id="MDT8842587.1"/>
    </source>
</evidence>
<organism evidence="1 2">
    <name type="scientific">Paraburkholderia fungorum</name>
    <dbReference type="NCBI Taxonomy" id="134537"/>
    <lineage>
        <taxon>Bacteria</taxon>
        <taxon>Pseudomonadati</taxon>
        <taxon>Pseudomonadota</taxon>
        <taxon>Betaproteobacteria</taxon>
        <taxon>Burkholderiales</taxon>
        <taxon>Burkholderiaceae</taxon>
        <taxon>Paraburkholderia</taxon>
    </lineage>
</organism>
<comment type="caution">
    <text evidence="1">The sequence shown here is derived from an EMBL/GenBank/DDBJ whole genome shotgun (WGS) entry which is preliminary data.</text>
</comment>
<dbReference type="Proteomes" id="UP001246473">
    <property type="component" value="Unassembled WGS sequence"/>
</dbReference>
<name>A0AAP5QI22_9BURK</name>
<dbReference type="AlphaFoldDB" id="A0AAP5QI22"/>
<accession>A0AAP5QI22</accession>
<proteinExistence type="predicted"/>
<evidence type="ECO:0000313" key="2">
    <source>
        <dbReference type="Proteomes" id="UP001246473"/>
    </source>
</evidence>
<protein>
    <submittedName>
        <fullName evidence="1">Uncharacterized protein</fullName>
    </submittedName>
</protein>
<reference evidence="1" key="1">
    <citation type="submission" date="2022-08" db="EMBL/GenBank/DDBJ databases">
        <authorList>
            <person name="Kim S.-J."/>
        </authorList>
    </citation>
    <scope>NUCLEOTIDE SEQUENCE</scope>
    <source>
        <strain evidence="1">KJ</strain>
    </source>
</reference>
<dbReference type="EMBL" id="JANSLM010000018">
    <property type="protein sequence ID" value="MDT8842587.1"/>
    <property type="molecule type" value="Genomic_DNA"/>
</dbReference>
<dbReference type="RefSeq" id="WP_315697411.1">
    <property type="nucleotide sequence ID" value="NZ_JANSLM010000018.1"/>
</dbReference>
<gene>
    <name evidence="1" type="ORF">ParKJ_34695</name>
</gene>
<sequence length="150" mass="16503">MNHPSETVVFAKDARQALASGVAPKRERLDTDGKTVEQVFSMLSSALRRTALEPEWLCPANMTDDPDEATSGARFARLWPDRSGRARLAISVDVGMSEGWIVHVDWISRPEIPGSIGRGYAVMPLLCAKVFTSDHAWELARFIAHALDVA</sequence>